<gene>
    <name evidence="1" type="ORF">ENH63_05830</name>
</gene>
<dbReference type="EMBL" id="DRFN01000015">
    <property type="protein sequence ID" value="HDZ51298.1"/>
    <property type="molecule type" value="Genomic_DNA"/>
</dbReference>
<comment type="caution">
    <text evidence="1">The sequence shown here is derived from an EMBL/GenBank/DDBJ whole genome shotgun (WGS) entry which is preliminary data.</text>
</comment>
<organism evidence="1">
    <name type="scientific">Sulfitobacter litoralis</name>
    <dbReference type="NCBI Taxonomy" id="335975"/>
    <lineage>
        <taxon>Bacteria</taxon>
        <taxon>Pseudomonadati</taxon>
        <taxon>Pseudomonadota</taxon>
        <taxon>Alphaproteobacteria</taxon>
        <taxon>Rhodobacterales</taxon>
        <taxon>Roseobacteraceae</taxon>
        <taxon>Sulfitobacter</taxon>
    </lineage>
</organism>
<proteinExistence type="predicted"/>
<name>A0A7V1F0Z9_9RHOB</name>
<sequence length="146" mass="15457">MTMPTLAETQLRELTAWLVASSQDERTPLGNDFIRHDDYGQLVTVGLDDPAPDLSAAIALGCLPLLVAHDVPAATFTAIEGQAKLDERAQHVTWLSGAAISDPLRGFPACQVVRVADGQTLRQAAAARGIDPDADRLIVGIPAACF</sequence>
<accession>A0A7V1F0Z9</accession>
<dbReference type="AlphaFoldDB" id="A0A7V1F0Z9"/>
<reference evidence="1" key="1">
    <citation type="journal article" date="2020" name="mSystems">
        <title>Genome- and Community-Level Interaction Insights into Carbon Utilization and Element Cycling Functions of Hydrothermarchaeota in Hydrothermal Sediment.</title>
        <authorList>
            <person name="Zhou Z."/>
            <person name="Liu Y."/>
            <person name="Xu W."/>
            <person name="Pan J."/>
            <person name="Luo Z.H."/>
            <person name="Li M."/>
        </authorList>
    </citation>
    <scope>NUCLEOTIDE SEQUENCE [LARGE SCALE GENOMIC DNA]</scope>
    <source>
        <strain evidence="1">HyVt-323</strain>
    </source>
</reference>
<dbReference type="Proteomes" id="UP000885704">
    <property type="component" value="Unassembled WGS sequence"/>
</dbReference>
<protein>
    <submittedName>
        <fullName evidence="1">Uncharacterized protein</fullName>
    </submittedName>
</protein>
<dbReference type="RefSeq" id="WP_273052583.1">
    <property type="nucleotide sequence ID" value="NZ_DRFN01000015.1"/>
</dbReference>
<evidence type="ECO:0000313" key="1">
    <source>
        <dbReference type="EMBL" id="HDZ51298.1"/>
    </source>
</evidence>